<dbReference type="InterPro" id="IPR007698">
    <property type="entry name" value="AlaDH/PNT_NAD(H)-bd"/>
</dbReference>
<evidence type="ECO:0000313" key="10">
    <source>
        <dbReference type="EMBL" id="AWB28527.1"/>
    </source>
</evidence>
<proteinExistence type="predicted"/>
<feature type="region of interest" description="Disordered" evidence="7">
    <location>
        <begin position="364"/>
        <end position="426"/>
    </location>
</feature>
<dbReference type="InterPro" id="IPR036291">
    <property type="entry name" value="NAD(P)-bd_dom_sf"/>
</dbReference>
<evidence type="ECO:0000256" key="1">
    <source>
        <dbReference type="ARBA" id="ARBA00012943"/>
    </source>
</evidence>
<dbReference type="GO" id="GO:0005886">
    <property type="term" value="C:plasma membrane"/>
    <property type="evidence" value="ECO:0007669"/>
    <property type="project" value="TreeGrafter"/>
</dbReference>
<keyword evidence="5" id="KW-0520">NAD</keyword>
<keyword evidence="11" id="KW-1185">Reference proteome</keyword>
<dbReference type="EC" id="7.1.1.1" evidence="1"/>
<dbReference type="Pfam" id="PF01262">
    <property type="entry name" value="AlaDh_PNT_C"/>
    <property type="match status" value="1"/>
</dbReference>
<dbReference type="Gene3D" id="3.40.50.720">
    <property type="entry name" value="NAD(P)-binding Rossmann-like Domain"/>
    <property type="match status" value="2"/>
</dbReference>
<feature type="compositionally biased region" description="Acidic residues" evidence="7">
    <location>
        <begin position="378"/>
        <end position="392"/>
    </location>
</feature>
<feature type="compositionally biased region" description="Acidic residues" evidence="7">
    <location>
        <begin position="400"/>
        <end position="416"/>
    </location>
</feature>
<dbReference type="GeneID" id="36513434"/>
<evidence type="ECO:0000256" key="6">
    <source>
        <dbReference type="ARBA" id="ARBA00048202"/>
    </source>
</evidence>
<keyword evidence="4" id="KW-1278">Translocase</keyword>
<evidence type="ECO:0000256" key="3">
    <source>
        <dbReference type="ARBA" id="ARBA00022857"/>
    </source>
</evidence>
<sequence length="426" mass="43428">MIVGVPSEPDGERRVAVTPEVAGELSADGHDVLVESGAGTTAGIDDAAYRDADCEIVDRAELTRADLIAAIDGSAASEIGDGTDGATVVGVFGAYEQSEADLAALADRSIDAIALELIPRISRAQSMDVLSSMASLAGYQAALLGASEADRLFPMEMTAAGTIQPAEVFVIGAGVAGLKAISTADRLGASVRAYDVRLEAREEVQSLGAEFVELDLETEGAGDDEGYAREMDEEFYAAQREALARVVPESDVVITTAAIPGQPAPELVTSEMVAAMDDGSVLVDCSADTGGNCALTEPDQRVTHEGVTVLGPTDLAGQVAATASDQFARNVAHLLELITDEGALALDLDDEIVAATLLTHEGRVRAPHRDDGESSENGADDDGGADETDGADGTDTNGGDADDAGADDGDATDEAAADTANDGGDA</sequence>
<dbReference type="InterPro" id="IPR008143">
    <property type="entry name" value="Ala_DH/PNT_CS2"/>
</dbReference>
<dbReference type="PROSITE" id="PS00837">
    <property type="entry name" value="ALADH_PNT_2"/>
    <property type="match status" value="1"/>
</dbReference>
<evidence type="ECO:0000256" key="4">
    <source>
        <dbReference type="ARBA" id="ARBA00022967"/>
    </source>
</evidence>
<feature type="compositionally biased region" description="Low complexity" evidence="7">
    <location>
        <begin position="417"/>
        <end position="426"/>
    </location>
</feature>
<gene>
    <name evidence="10" type="ORF">HARCEL1_12965</name>
</gene>
<feature type="domain" description="Alanine dehydrogenase/pyridine nucleotide transhydrogenase N-terminal" evidence="9">
    <location>
        <begin position="4"/>
        <end position="137"/>
    </location>
</feature>
<keyword evidence="3" id="KW-0521">NADP</keyword>
<reference evidence="10 11" key="1">
    <citation type="submission" date="2018-04" db="EMBL/GenBank/DDBJ databases">
        <title>Halococcoides cellulosivorans gen. nov., sp. nov., an extremely halophilic cellulose-utilizing haloarchaeon from hypersaline lakes.</title>
        <authorList>
            <person name="Sorokin D.Y."/>
            <person name="Toshchakov S.V."/>
            <person name="Samarov N.I."/>
            <person name="Korzhenkov A."/>
            <person name="Kublanov I.V."/>
        </authorList>
    </citation>
    <scope>NUCLEOTIDE SEQUENCE [LARGE SCALE GENOMIC DNA]</scope>
    <source>
        <strain evidence="10 11">HArcel1</strain>
    </source>
</reference>
<dbReference type="Pfam" id="PF05222">
    <property type="entry name" value="AlaDh_PNT_N"/>
    <property type="match status" value="1"/>
</dbReference>
<dbReference type="NCBIfam" id="NF006942">
    <property type="entry name" value="PRK09424.1"/>
    <property type="match status" value="1"/>
</dbReference>
<name>A0A2R4X411_9EURY</name>
<dbReference type="GO" id="GO:0006740">
    <property type="term" value="P:NADPH regeneration"/>
    <property type="evidence" value="ECO:0007669"/>
    <property type="project" value="TreeGrafter"/>
</dbReference>
<dbReference type="EMBL" id="CP028858">
    <property type="protein sequence ID" value="AWB28527.1"/>
    <property type="molecule type" value="Genomic_DNA"/>
</dbReference>
<protein>
    <recommendedName>
        <fullName evidence="1">proton-translocating NAD(P)(+) transhydrogenase</fullName>
        <ecNumber evidence="1">7.1.1.1</ecNumber>
    </recommendedName>
</protein>
<dbReference type="InterPro" id="IPR007886">
    <property type="entry name" value="AlaDH/PNT_N"/>
</dbReference>
<dbReference type="GO" id="GO:0050661">
    <property type="term" value="F:NADP binding"/>
    <property type="evidence" value="ECO:0007669"/>
    <property type="project" value="TreeGrafter"/>
</dbReference>
<evidence type="ECO:0000259" key="8">
    <source>
        <dbReference type="SMART" id="SM01002"/>
    </source>
</evidence>
<dbReference type="RefSeq" id="WP_108383975.1">
    <property type="nucleotide sequence ID" value="NZ_CP028858.1"/>
</dbReference>
<evidence type="ECO:0000256" key="7">
    <source>
        <dbReference type="SAM" id="MobiDB-lite"/>
    </source>
</evidence>
<keyword evidence="2" id="KW-0547">Nucleotide-binding</keyword>
<dbReference type="KEGG" id="harc:HARCEL1_12965"/>
<dbReference type="SUPFAM" id="SSF51735">
    <property type="entry name" value="NAD(P)-binding Rossmann-fold domains"/>
    <property type="match status" value="1"/>
</dbReference>
<dbReference type="PANTHER" id="PTHR10160">
    <property type="entry name" value="NAD(P) TRANSHYDROGENASE"/>
    <property type="match status" value="1"/>
</dbReference>
<dbReference type="SMART" id="SM01003">
    <property type="entry name" value="AlaDh_PNT_N"/>
    <property type="match status" value="1"/>
</dbReference>
<dbReference type="AlphaFoldDB" id="A0A2R4X411"/>
<evidence type="ECO:0000313" key="11">
    <source>
        <dbReference type="Proteomes" id="UP000244727"/>
    </source>
</evidence>
<dbReference type="SUPFAM" id="SSF52283">
    <property type="entry name" value="Formate/glycerate dehydrogenase catalytic domain-like"/>
    <property type="match status" value="1"/>
</dbReference>
<evidence type="ECO:0000259" key="9">
    <source>
        <dbReference type="SMART" id="SM01003"/>
    </source>
</evidence>
<dbReference type="GO" id="GO:0008750">
    <property type="term" value="F:proton-translocating NAD(P)+ transhydrogenase activity"/>
    <property type="evidence" value="ECO:0007669"/>
    <property type="project" value="UniProtKB-EC"/>
</dbReference>
<dbReference type="PANTHER" id="PTHR10160:SF19">
    <property type="entry name" value="PROTON-TRANSLOCATING NAD(P)(+) TRANSHYDROGENASE"/>
    <property type="match status" value="1"/>
</dbReference>
<dbReference type="CDD" id="cd05304">
    <property type="entry name" value="Rubrum_tdh"/>
    <property type="match status" value="1"/>
</dbReference>
<dbReference type="GO" id="GO:0016491">
    <property type="term" value="F:oxidoreductase activity"/>
    <property type="evidence" value="ECO:0007669"/>
    <property type="project" value="InterPro"/>
</dbReference>
<accession>A0A2R4X411</accession>
<feature type="domain" description="Alanine dehydrogenase/pyridine nucleotide transhydrogenase NAD(H)-binding" evidence="8">
    <location>
        <begin position="146"/>
        <end position="311"/>
    </location>
</feature>
<organism evidence="10 11">
    <name type="scientific">Halococcoides cellulosivorans</name>
    <dbReference type="NCBI Taxonomy" id="1679096"/>
    <lineage>
        <taxon>Archaea</taxon>
        <taxon>Methanobacteriati</taxon>
        <taxon>Methanobacteriota</taxon>
        <taxon>Stenosarchaea group</taxon>
        <taxon>Halobacteria</taxon>
        <taxon>Halobacteriales</taxon>
        <taxon>Haloarculaceae</taxon>
        <taxon>Halococcoides</taxon>
    </lineage>
</organism>
<comment type="catalytic activity">
    <reaction evidence="6">
        <text>NAD(+) + NADPH + H(+)(in) = NADH + NADP(+) + H(+)(out)</text>
        <dbReference type="Rhea" id="RHEA:47992"/>
        <dbReference type="ChEBI" id="CHEBI:15378"/>
        <dbReference type="ChEBI" id="CHEBI:57540"/>
        <dbReference type="ChEBI" id="CHEBI:57783"/>
        <dbReference type="ChEBI" id="CHEBI:57945"/>
        <dbReference type="ChEBI" id="CHEBI:58349"/>
        <dbReference type="EC" id="7.1.1.1"/>
    </reaction>
</comment>
<evidence type="ECO:0000256" key="2">
    <source>
        <dbReference type="ARBA" id="ARBA00022741"/>
    </source>
</evidence>
<dbReference type="SMART" id="SM01002">
    <property type="entry name" value="AlaDh_PNT_C"/>
    <property type="match status" value="1"/>
</dbReference>
<evidence type="ECO:0000256" key="5">
    <source>
        <dbReference type="ARBA" id="ARBA00023027"/>
    </source>
</evidence>
<dbReference type="Proteomes" id="UP000244727">
    <property type="component" value="Chromosome"/>
</dbReference>